<dbReference type="AlphaFoldDB" id="A0AA38FJK4"/>
<evidence type="ECO:0000256" key="8">
    <source>
        <dbReference type="SAM" id="MobiDB-lite"/>
    </source>
</evidence>
<feature type="non-terminal residue" evidence="10">
    <location>
        <position position="648"/>
    </location>
</feature>
<feature type="region of interest" description="Disordered" evidence="8">
    <location>
        <begin position="134"/>
        <end position="170"/>
    </location>
</feature>
<evidence type="ECO:0000313" key="11">
    <source>
        <dbReference type="Proteomes" id="UP000824469"/>
    </source>
</evidence>
<dbReference type="GO" id="GO:0004816">
    <property type="term" value="F:asparagine-tRNA ligase activity"/>
    <property type="evidence" value="ECO:0007669"/>
    <property type="project" value="UniProtKB-EC"/>
</dbReference>
<dbReference type="InterPro" id="IPR004364">
    <property type="entry name" value="Aa-tRNA-synt_II"/>
</dbReference>
<dbReference type="PANTHER" id="PTHR22594">
    <property type="entry name" value="ASPARTYL/LYSYL-TRNA SYNTHETASE"/>
    <property type="match status" value="1"/>
</dbReference>
<dbReference type="GO" id="GO:0006421">
    <property type="term" value="P:asparaginyl-tRNA aminoacylation"/>
    <property type="evidence" value="ECO:0007669"/>
    <property type="project" value="InterPro"/>
</dbReference>
<organism evidence="10 11">
    <name type="scientific">Taxus chinensis</name>
    <name type="common">Chinese yew</name>
    <name type="synonym">Taxus wallichiana var. chinensis</name>
    <dbReference type="NCBI Taxonomy" id="29808"/>
    <lineage>
        <taxon>Eukaryota</taxon>
        <taxon>Viridiplantae</taxon>
        <taxon>Streptophyta</taxon>
        <taxon>Embryophyta</taxon>
        <taxon>Tracheophyta</taxon>
        <taxon>Spermatophyta</taxon>
        <taxon>Pinopsida</taxon>
        <taxon>Pinidae</taxon>
        <taxon>Conifers II</taxon>
        <taxon>Cupressales</taxon>
        <taxon>Taxaceae</taxon>
        <taxon>Taxus</taxon>
    </lineage>
</organism>
<sequence>QYTQEALPLSSTSLGLPKMNSEEVTAAMASDVENLTITPSGHTIENSEEPKMPKVDWAKYSKRVVLKKIVGRPDGGTGLVGERVVVGGWVKSGREQGKTSFAFLEVNDANCPPNVQARIPLCLRSLMRLVTGANNNNSIPDGNTNTNTSGGAGNVNSIKSSGSMKAEPTPGRTISSVACLQVNDGSCSTNLQVIVDSAVANIKELTPTGTSILVEGVLKLIPEGTKKKIELKVQKVLQVGTVDPAKYPITKTRLPLEFLRNYVHLRPRTNTISSVARIRNALAYATHTFFQNHGFLYVHTPIITTSHSQGAGEAFQVTTLFSEADRVEREMKALNHPTEADLQAAKDAVTQKTEALQELKKKNSDKASIDAALEDLNKGKTFLSKLEETCKLKPGIPQKDGKFDYSRDFFSRQAYLTLSGQLHVESYACALSSVYTFGPTFRAESSQNTRYLAEYWMVEPEIAFADLEDAMNCAEDFLKFLCQWMLDNCLDDMKFMANQFDKTIFDRLRLVASTPFARITYTEAVDLLKKVPKFENKIEWGINFTAQHERCLTEEILKKPVIVYDHPKQVKPFHTRLNDDGKTVASMDVLVPKVGGLMGGSQREERYEVLEKRIEEVGLPREPYEWYLDLRRYGTVKHSGFGLGFESM</sequence>
<evidence type="ECO:0000256" key="3">
    <source>
        <dbReference type="ARBA" id="ARBA00022598"/>
    </source>
</evidence>
<keyword evidence="4" id="KW-0547">Nucleotide-binding</keyword>
<proteinExistence type="inferred from homology"/>
<dbReference type="NCBIfam" id="NF003037">
    <property type="entry name" value="PRK03932.1"/>
    <property type="match status" value="1"/>
</dbReference>
<dbReference type="CDD" id="cd04318">
    <property type="entry name" value="EcAsnRS_like_N"/>
    <property type="match status" value="1"/>
</dbReference>
<feature type="domain" description="Aminoacyl-tRNA synthetase class II (D/K/N)" evidence="9">
    <location>
        <begin position="408"/>
        <end position="646"/>
    </location>
</feature>
<dbReference type="Gene3D" id="3.30.930.10">
    <property type="entry name" value="Bira Bifunctional Protein, Domain 2"/>
    <property type="match status" value="1"/>
</dbReference>
<dbReference type="EMBL" id="JAHRHJ020000008">
    <property type="protein sequence ID" value="KAH9305097.1"/>
    <property type="molecule type" value="Genomic_DNA"/>
</dbReference>
<gene>
    <name evidence="10" type="ORF">KI387_009501</name>
</gene>
<evidence type="ECO:0000313" key="10">
    <source>
        <dbReference type="EMBL" id="KAH9305097.1"/>
    </source>
</evidence>
<evidence type="ECO:0000259" key="9">
    <source>
        <dbReference type="Pfam" id="PF00152"/>
    </source>
</evidence>
<reference evidence="10 11" key="1">
    <citation type="journal article" date="2021" name="Nat. Plants">
        <title>The Taxus genome provides insights into paclitaxel biosynthesis.</title>
        <authorList>
            <person name="Xiong X."/>
            <person name="Gou J."/>
            <person name="Liao Q."/>
            <person name="Li Y."/>
            <person name="Zhou Q."/>
            <person name="Bi G."/>
            <person name="Li C."/>
            <person name="Du R."/>
            <person name="Wang X."/>
            <person name="Sun T."/>
            <person name="Guo L."/>
            <person name="Liang H."/>
            <person name="Lu P."/>
            <person name="Wu Y."/>
            <person name="Zhang Z."/>
            <person name="Ro D.K."/>
            <person name="Shang Y."/>
            <person name="Huang S."/>
            <person name="Yan J."/>
        </authorList>
    </citation>
    <scope>NUCLEOTIDE SEQUENCE [LARGE SCALE GENOMIC DNA]</scope>
    <source>
        <strain evidence="10">Ta-2019</strain>
    </source>
</reference>
<feature type="domain" description="Aminoacyl-tRNA synthetase class II (D/K/N)" evidence="9">
    <location>
        <begin position="259"/>
        <end position="319"/>
    </location>
</feature>
<dbReference type="EC" id="6.1.1.22" evidence="2"/>
<dbReference type="PANTHER" id="PTHR22594:SF36">
    <property type="entry name" value="ASPARAGINE--TRNA LIGASE, CYTOPLASMIC 2"/>
    <property type="match status" value="1"/>
</dbReference>
<comment type="caution">
    <text evidence="10">The sequence shown here is derived from an EMBL/GenBank/DDBJ whole genome shotgun (WGS) entry which is preliminary data.</text>
</comment>
<evidence type="ECO:0000256" key="2">
    <source>
        <dbReference type="ARBA" id="ARBA00012816"/>
    </source>
</evidence>
<evidence type="ECO:0000256" key="6">
    <source>
        <dbReference type="ARBA" id="ARBA00022917"/>
    </source>
</evidence>
<evidence type="ECO:0000256" key="5">
    <source>
        <dbReference type="ARBA" id="ARBA00022840"/>
    </source>
</evidence>
<keyword evidence="7" id="KW-0030">Aminoacyl-tRNA synthetase</keyword>
<accession>A0AA38FJK4</accession>
<keyword evidence="3" id="KW-0436">Ligase</keyword>
<evidence type="ECO:0000256" key="1">
    <source>
        <dbReference type="ARBA" id="ARBA00008226"/>
    </source>
</evidence>
<keyword evidence="11" id="KW-1185">Reference proteome</keyword>
<keyword evidence="5" id="KW-0067">ATP-binding</keyword>
<keyword evidence="6" id="KW-0648">Protein biosynthesis</keyword>
<dbReference type="SUPFAM" id="SSF55681">
    <property type="entry name" value="Class II aaRS and biotin synthetases"/>
    <property type="match status" value="1"/>
</dbReference>
<dbReference type="OMA" id="FEHISYT"/>
<evidence type="ECO:0000256" key="4">
    <source>
        <dbReference type="ARBA" id="ARBA00022741"/>
    </source>
</evidence>
<dbReference type="InterPro" id="IPR004522">
    <property type="entry name" value="Asn-tRNA-ligase"/>
</dbReference>
<feature type="non-terminal residue" evidence="10">
    <location>
        <position position="1"/>
    </location>
</feature>
<evidence type="ECO:0000256" key="7">
    <source>
        <dbReference type="ARBA" id="ARBA00023146"/>
    </source>
</evidence>
<protein>
    <recommendedName>
        <fullName evidence="2">asparagine--tRNA ligase</fullName>
        <ecNumber evidence="2">6.1.1.22</ecNumber>
    </recommendedName>
</protein>
<dbReference type="PRINTS" id="PR01042">
    <property type="entry name" value="TRNASYNTHASP"/>
</dbReference>
<comment type="similarity">
    <text evidence="1">Belongs to the class-II aminoacyl-tRNA synthetase family.</text>
</comment>
<dbReference type="Pfam" id="PF00152">
    <property type="entry name" value="tRNA-synt_2"/>
    <property type="match status" value="2"/>
</dbReference>
<dbReference type="GO" id="GO:0005739">
    <property type="term" value="C:mitochondrion"/>
    <property type="evidence" value="ECO:0007669"/>
    <property type="project" value="TreeGrafter"/>
</dbReference>
<dbReference type="NCBIfam" id="TIGR00457">
    <property type="entry name" value="asnS"/>
    <property type="match status" value="1"/>
</dbReference>
<dbReference type="InterPro" id="IPR002312">
    <property type="entry name" value="Asp/Asn-tRNA-synth_IIb"/>
</dbReference>
<dbReference type="GO" id="GO:0005524">
    <property type="term" value="F:ATP binding"/>
    <property type="evidence" value="ECO:0007669"/>
    <property type="project" value="UniProtKB-KW"/>
</dbReference>
<dbReference type="InterPro" id="IPR045864">
    <property type="entry name" value="aa-tRNA-synth_II/BPL/LPL"/>
</dbReference>
<name>A0AA38FJK4_TAXCH</name>
<dbReference type="Proteomes" id="UP000824469">
    <property type="component" value="Unassembled WGS sequence"/>
</dbReference>